<organism evidence="5 6">
    <name type="scientific">Candidatus Berkelbacteria bacterium Licking1014_96</name>
    <dbReference type="NCBI Taxonomy" id="2017149"/>
    <lineage>
        <taxon>Bacteria</taxon>
        <taxon>Candidatus Berkelbacteria</taxon>
    </lineage>
</organism>
<dbReference type="InterPro" id="IPR000914">
    <property type="entry name" value="SBP_5_dom"/>
</dbReference>
<feature type="domain" description="Solute-binding protein family 5" evidence="4">
    <location>
        <begin position="4"/>
        <end position="287"/>
    </location>
</feature>
<gene>
    <name evidence="5" type="ORF">CEN92_377</name>
</gene>
<evidence type="ECO:0000256" key="1">
    <source>
        <dbReference type="ARBA" id="ARBA00005695"/>
    </source>
</evidence>
<dbReference type="GO" id="GO:0015833">
    <property type="term" value="P:peptide transport"/>
    <property type="evidence" value="ECO:0007669"/>
    <property type="project" value="TreeGrafter"/>
</dbReference>
<evidence type="ECO:0000259" key="4">
    <source>
        <dbReference type="Pfam" id="PF00496"/>
    </source>
</evidence>
<dbReference type="Gene3D" id="3.40.190.10">
    <property type="entry name" value="Periplasmic binding protein-like II"/>
    <property type="match status" value="1"/>
</dbReference>
<feature type="non-terminal residue" evidence="5">
    <location>
        <position position="1"/>
    </location>
</feature>
<keyword evidence="2" id="KW-0813">Transport</keyword>
<evidence type="ECO:0000256" key="3">
    <source>
        <dbReference type="ARBA" id="ARBA00022729"/>
    </source>
</evidence>
<dbReference type="InterPro" id="IPR039424">
    <property type="entry name" value="SBP_5"/>
</dbReference>
<evidence type="ECO:0000313" key="6">
    <source>
        <dbReference type="Proteomes" id="UP000318296"/>
    </source>
</evidence>
<accession>A0A554LD08</accession>
<proteinExistence type="inferred from homology"/>
<dbReference type="SUPFAM" id="SSF53850">
    <property type="entry name" value="Periplasmic binding protein-like II"/>
    <property type="match status" value="1"/>
</dbReference>
<dbReference type="EMBL" id="VMGH01000058">
    <property type="protein sequence ID" value="TSC90776.1"/>
    <property type="molecule type" value="Genomic_DNA"/>
</dbReference>
<keyword evidence="3" id="KW-0732">Signal</keyword>
<dbReference type="Gene3D" id="3.10.105.10">
    <property type="entry name" value="Dipeptide-binding Protein, Domain 3"/>
    <property type="match status" value="1"/>
</dbReference>
<reference evidence="5 6" key="1">
    <citation type="submission" date="2017-07" db="EMBL/GenBank/DDBJ databases">
        <title>Mechanisms for carbon and nitrogen cycling indicate functional differentiation within the Candidate Phyla Radiation.</title>
        <authorList>
            <person name="Danczak R.E."/>
            <person name="Johnston M.D."/>
            <person name="Kenah C."/>
            <person name="Slattery M."/>
            <person name="Wrighton K.C."/>
            <person name="Wilkins M.J."/>
        </authorList>
    </citation>
    <scope>NUCLEOTIDE SEQUENCE [LARGE SCALE GENOMIC DNA]</scope>
    <source>
        <strain evidence="5">Licking1014_96</strain>
    </source>
</reference>
<comment type="caution">
    <text evidence="5">The sequence shown here is derived from an EMBL/GenBank/DDBJ whole genome shotgun (WGS) entry which is preliminary data.</text>
</comment>
<evidence type="ECO:0000256" key="2">
    <source>
        <dbReference type="ARBA" id="ARBA00022448"/>
    </source>
</evidence>
<dbReference type="Gene3D" id="3.90.76.10">
    <property type="entry name" value="Dipeptide-binding Protein, Domain 1"/>
    <property type="match status" value="1"/>
</dbReference>
<dbReference type="PANTHER" id="PTHR30290">
    <property type="entry name" value="PERIPLASMIC BINDING COMPONENT OF ABC TRANSPORTER"/>
    <property type="match status" value="1"/>
</dbReference>
<dbReference type="AlphaFoldDB" id="A0A554LD08"/>
<name>A0A554LD08_9BACT</name>
<dbReference type="Pfam" id="PF00496">
    <property type="entry name" value="SBP_bac_5"/>
    <property type="match status" value="1"/>
</dbReference>
<dbReference type="PANTHER" id="PTHR30290:SF9">
    <property type="entry name" value="OLIGOPEPTIDE-BINDING PROTEIN APPA"/>
    <property type="match status" value="1"/>
</dbReference>
<dbReference type="Proteomes" id="UP000318296">
    <property type="component" value="Unassembled WGS sequence"/>
</dbReference>
<evidence type="ECO:0000313" key="5">
    <source>
        <dbReference type="EMBL" id="TSC90776.1"/>
    </source>
</evidence>
<protein>
    <submittedName>
        <fullName evidence="5">Putative ABC transporter substrate binding protein</fullName>
    </submittedName>
</protein>
<comment type="similarity">
    <text evidence="1">Belongs to the bacterial solute-binding protein 5 family.</text>
</comment>
<dbReference type="GO" id="GO:1904680">
    <property type="term" value="F:peptide transmembrane transporter activity"/>
    <property type="evidence" value="ECO:0007669"/>
    <property type="project" value="TreeGrafter"/>
</dbReference>
<sequence>TNSSFASILSEVGILPEHKLREVKAELLDKNDFNFNPIGSGRYYFEPKESKQNGDEIVLKKADTYKKDSPGYFDKIIFRSYSSTSELIEAYKKGEINGFGGFNSADISAINRKTFRCFRLQIPRFTAIFLNLNKDNFKELKFRQALARAVDKEKIVQEVYGGEAEQLKTIIPSFAPGYDEAVQDYPYHLPTSTAYLDELKYIDSDNDGIREKDGQKLELTVYTTDDLSLQKMAELVSADWQAAGIGTKVMVIDLLSLQKTIIPSHNYDAIILGENLGYPPDPYPYFHSSQIEDGLNISVYKNLTVDSLLEDERLSIDLNVRTEKLESFSRIIAEDLPVIPLVSAPYLYGANVSVKGIPKVRIAQNSSDRFLEIGSWYIKSERKKK</sequence>